<evidence type="ECO:0000313" key="8">
    <source>
        <dbReference type="Proteomes" id="UP000588277"/>
    </source>
</evidence>
<keyword evidence="8" id="KW-1185">Reference proteome</keyword>
<dbReference type="GO" id="GO:0003700">
    <property type="term" value="F:DNA-binding transcription factor activity"/>
    <property type="evidence" value="ECO:0007669"/>
    <property type="project" value="TreeGrafter"/>
</dbReference>
<evidence type="ECO:0000313" key="7">
    <source>
        <dbReference type="EMBL" id="NMN00540.1"/>
    </source>
</evidence>
<dbReference type="InterPro" id="IPR009057">
    <property type="entry name" value="Homeodomain-like_sf"/>
</dbReference>
<dbReference type="InterPro" id="IPR050109">
    <property type="entry name" value="HTH-type_TetR-like_transc_reg"/>
</dbReference>
<dbReference type="PANTHER" id="PTHR30055">
    <property type="entry name" value="HTH-TYPE TRANSCRIPTIONAL REGULATOR RUTR"/>
    <property type="match status" value="1"/>
</dbReference>
<dbReference type="AlphaFoldDB" id="A0A7Y0F1Y5"/>
<name>A0A7Y0F1Y5_9BIFI</name>
<evidence type="ECO:0000256" key="3">
    <source>
        <dbReference type="ARBA" id="ARBA00023163"/>
    </source>
</evidence>
<evidence type="ECO:0000256" key="4">
    <source>
        <dbReference type="PROSITE-ProRule" id="PRU00335"/>
    </source>
</evidence>
<feature type="domain" description="HTH tetR-type" evidence="6">
    <location>
        <begin position="26"/>
        <end position="86"/>
    </location>
</feature>
<feature type="DNA-binding region" description="H-T-H motif" evidence="4">
    <location>
        <begin position="49"/>
        <end position="68"/>
    </location>
</feature>
<evidence type="ECO:0000256" key="5">
    <source>
        <dbReference type="SAM" id="MobiDB-lite"/>
    </source>
</evidence>
<dbReference type="PROSITE" id="PS50977">
    <property type="entry name" value="HTH_TETR_2"/>
    <property type="match status" value="1"/>
</dbReference>
<organism evidence="7 8">
    <name type="scientific">Bifidobacterium moraviense</name>
    <dbReference type="NCBI Taxonomy" id="2675323"/>
    <lineage>
        <taxon>Bacteria</taxon>
        <taxon>Bacillati</taxon>
        <taxon>Actinomycetota</taxon>
        <taxon>Actinomycetes</taxon>
        <taxon>Bifidobacteriales</taxon>
        <taxon>Bifidobacteriaceae</taxon>
        <taxon>Bifidobacterium</taxon>
    </lineage>
</organism>
<keyword evidence="1" id="KW-0805">Transcription regulation</keyword>
<dbReference type="PANTHER" id="PTHR30055:SF234">
    <property type="entry name" value="HTH-TYPE TRANSCRIPTIONAL REGULATOR BETI"/>
    <property type="match status" value="1"/>
</dbReference>
<keyword evidence="2 4" id="KW-0238">DNA-binding</keyword>
<sequence>MTDTMTTARTAQPAAHSPSRGMRTREATDRKILRATMEIALQRGIAAVTIEEVARRSGVAKTTIYRRYSNAGDLLRGLRALGLPDAAALSFEASDPTRENLEALLRAIVERFRTGIGVKAVGMVLASDDEFFRHVVDEAIRPEQERCEAFMREGVRAGAFREGVDARFLFDTAIGSMVACEALDGGVDDAWPTRMAALIWPAIAA</sequence>
<accession>A0A7Y0F1Y5</accession>
<dbReference type="GO" id="GO:0000976">
    <property type="term" value="F:transcription cis-regulatory region binding"/>
    <property type="evidence" value="ECO:0007669"/>
    <property type="project" value="TreeGrafter"/>
</dbReference>
<dbReference type="InterPro" id="IPR036271">
    <property type="entry name" value="Tet_transcr_reg_TetR-rel_C_sf"/>
</dbReference>
<reference evidence="7 8" key="1">
    <citation type="submission" date="2020-02" db="EMBL/GenBank/DDBJ databases">
        <title>Characterization of phylogenetic diversity of novel bifidobacterial species isolated in Czech ZOOs.</title>
        <authorList>
            <person name="Lugli G.A."/>
            <person name="Vera N.B."/>
            <person name="Ventura M."/>
        </authorList>
    </citation>
    <scope>NUCLEOTIDE SEQUENCE [LARGE SCALE GENOMIC DNA]</scope>
    <source>
        <strain evidence="7 8">DSM 109958</strain>
    </source>
</reference>
<evidence type="ECO:0000256" key="2">
    <source>
        <dbReference type="ARBA" id="ARBA00023125"/>
    </source>
</evidence>
<keyword evidence="3" id="KW-0804">Transcription</keyword>
<dbReference type="InterPro" id="IPR001647">
    <property type="entry name" value="HTH_TetR"/>
</dbReference>
<dbReference type="Pfam" id="PF00440">
    <property type="entry name" value="TetR_N"/>
    <property type="match status" value="1"/>
</dbReference>
<dbReference type="Proteomes" id="UP000588277">
    <property type="component" value="Unassembled WGS sequence"/>
</dbReference>
<dbReference type="Gene3D" id="1.10.357.10">
    <property type="entry name" value="Tetracycline Repressor, domain 2"/>
    <property type="match status" value="1"/>
</dbReference>
<comment type="caution">
    <text evidence="7">The sequence shown here is derived from an EMBL/GenBank/DDBJ whole genome shotgun (WGS) entry which is preliminary data.</text>
</comment>
<dbReference type="Pfam" id="PF16859">
    <property type="entry name" value="TetR_C_11"/>
    <property type="match status" value="1"/>
</dbReference>
<evidence type="ECO:0000259" key="6">
    <source>
        <dbReference type="PROSITE" id="PS50977"/>
    </source>
</evidence>
<dbReference type="SUPFAM" id="SSF48498">
    <property type="entry name" value="Tetracyclin repressor-like, C-terminal domain"/>
    <property type="match status" value="1"/>
</dbReference>
<protein>
    <submittedName>
        <fullName evidence="7">AcrR family transcriptional regulator</fullName>
    </submittedName>
</protein>
<dbReference type="PRINTS" id="PR00455">
    <property type="entry name" value="HTHTETR"/>
</dbReference>
<feature type="compositionally biased region" description="Polar residues" evidence="5">
    <location>
        <begin position="1"/>
        <end position="10"/>
    </location>
</feature>
<gene>
    <name evidence="7" type="ORF">G1C96_1119</name>
</gene>
<dbReference type="Gene3D" id="1.10.10.60">
    <property type="entry name" value="Homeodomain-like"/>
    <property type="match status" value="1"/>
</dbReference>
<feature type="region of interest" description="Disordered" evidence="5">
    <location>
        <begin position="1"/>
        <end position="26"/>
    </location>
</feature>
<evidence type="ECO:0000256" key="1">
    <source>
        <dbReference type="ARBA" id="ARBA00023015"/>
    </source>
</evidence>
<dbReference type="SUPFAM" id="SSF46689">
    <property type="entry name" value="Homeodomain-like"/>
    <property type="match status" value="1"/>
</dbReference>
<proteinExistence type="predicted"/>
<dbReference type="InterPro" id="IPR011075">
    <property type="entry name" value="TetR_C"/>
</dbReference>
<dbReference type="EMBL" id="JAAIIH010000007">
    <property type="protein sequence ID" value="NMN00540.1"/>
    <property type="molecule type" value="Genomic_DNA"/>
</dbReference>